<keyword evidence="7 8" id="KW-0472">Membrane</keyword>
<feature type="transmembrane region" description="Helical" evidence="8">
    <location>
        <begin position="465"/>
        <end position="486"/>
    </location>
</feature>
<feature type="transmembrane region" description="Helical" evidence="8">
    <location>
        <begin position="218"/>
        <end position="242"/>
    </location>
</feature>
<evidence type="ECO:0000256" key="2">
    <source>
        <dbReference type="ARBA" id="ARBA00009261"/>
    </source>
</evidence>
<feature type="transmembrane region" description="Helical" evidence="8">
    <location>
        <begin position="191"/>
        <end position="211"/>
    </location>
</feature>
<keyword evidence="6 8" id="KW-1133">Transmembrane helix</keyword>
<evidence type="ECO:0000256" key="8">
    <source>
        <dbReference type="RuleBase" id="RU363064"/>
    </source>
</evidence>
<dbReference type="InterPro" id="IPR001463">
    <property type="entry name" value="Na/Ala_symport"/>
</dbReference>
<reference evidence="9 10" key="1">
    <citation type="submission" date="2018-06" db="EMBL/GenBank/DDBJ databases">
        <title>Genomic Encyclopedia of Archaeal and Bacterial Type Strains, Phase II (KMG-II): from individual species to whole genera.</title>
        <authorList>
            <person name="Goeker M."/>
        </authorList>
    </citation>
    <scope>NUCLEOTIDE SEQUENCE [LARGE SCALE GENOMIC DNA]</scope>
    <source>
        <strain evidence="9 10">DSM 6779</strain>
    </source>
</reference>
<evidence type="ECO:0000256" key="4">
    <source>
        <dbReference type="ARBA" id="ARBA00022475"/>
    </source>
</evidence>
<feature type="transmembrane region" description="Helical" evidence="8">
    <location>
        <begin position="157"/>
        <end position="179"/>
    </location>
</feature>
<evidence type="ECO:0000313" key="10">
    <source>
        <dbReference type="Proteomes" id="UP000249239"/>
    </source>
</evidence>
<feature type="transmembrane region" description="Helical" evidence="8">
    <location>
        <begin position="254"/>
        <end position="277"/>
    </location>
</feature>
<dbReference type="GO" id="GO:0005283">
    <property type="term" value="F:amino acid:sodium symporter activity"/>
    <property type="evidence" value="ECO:0007669"/>
    <property type="project" value="InterPro"/>
</dbReference>
<feature type="transmembrane region" description="Helical" evidence="8">
    <location>
        <begin position="498"/>
        <end position="516"/>
    </location>
</feature>
<keyword evidence="4 8" id="KW-1003">Cell membrane</keyword>
<name>A0A2W7QE47_9BACT</name>
<feature type="transmembrane region" description="Helical" evidence="8">
    <location>
        <begin position="20"/>
        <end position="38"/>
    </location>
</feature>
<dbReference type="PANTHER" id="PTHR30330">
    <property type="entry name" value="AGSS FAMILY TRANSPORTER, SODIUM-ALANINE"/>
    <property type="match status" value="1"/>
</dbReference>
<feature type="transmembrane region" description="Helical" evidence="8">
    <location>
        <begin position="319"/>
        <end position="339"/>
    </location>
</feature>
<evidence type="ECO:0000313" key="9">
    <source>
        <dbReference type="EMBL" id="PZX20159.1"/>
    </source>
</evidence>
<dbReference type="NCBIfam" id="TIGR00835">
    <property type="entry name" value="agcS"/>
    <property type="match status" value="1"/>
</dbReference>
<dbReference type="Gene3D" id="1.20.1740.10">
    <property type="entry name" value="Amino acid/polyamine transporter I"/>
    <property type="match status" value="1"/>
</dbReference>
<dbReference type="EMBL" id="QKZK01000003">
    <property type="protein sequence ID" value="PZX20159.1"/>
    <property type="molecule type" value="Genomic_DNA"/>
</dbReference>
<sequence length="570" mass="61980">MHLFRDILLSIDQFLGSSSWFVYVLLGAGLFFSIYLVFPQIRFFKYSILILRGKFDRKEDKGDTSHFQALATALSGTVGTGNIAGVALALHLGGPAALLWMLVTAFIGMTTKMVEVTLSHKYREFGPDGTVSGGPMYYMTKRLNLTLPSGKMVKTGAWLAVVFAIATVFTSFGTGSLPQMNSISNALLDSWGIPSVVTGVVLSLLLGVIIVGGIKRIAVVASALVPVMAVIYFIGAFLVIAYNYQNIIPSLIQVGAGFFSGSSAMGGFLGASMAFAINRGVNRGLFSNEAGQGSAPIAHAAARAHEPVSEGLVALLEPFIDTIIICSLTGLAILSSGAWNDKFDNRFQQSDIRVLAGHFSDRESDDVAMLNAYLFGQSPHLNYSGSLQISDGKLMGEVTLLHNRSVAESVIFNKNKQPFSGQMMVDQGHVSLPVGVTVSGRSLLQSAPLTNAAFSRSWLGDWGKYIVSIGLLLFAFSTAISWSYYGSRAITFLFGSKVVKWYSVIYVIGFFLASMVDTTLVWIFSGVTVALMTLPNLLGMLMLHREVKDEIRHFWEEYRERFPNEKSPRF</sequence>
<comment type="subcellular location">
    <subcellularLocation>
        <location evidence="1 8">Cell membrane</location>
        <topology evidence="1 8">Multi-pass membrane protein</topology>
    </subcellularLocation>
</comment>
<organism evidence="9 10">
    <name type="scientific">Breznakibacter xylanolyticus</name>
    <dbReference type="NCBI Taxonomy" id="990"/>
    <lineage>
        <taxon>Bacteria</taxon>
        <taxon>Pseudomonadati</taxon>
        <taxon>Bacteroidota</taxon>
        <taxon>Bacteroidia</taxon>
        <taxon>Marinilabiliales</taxon>
        <taxon>Marinilabiliaceae</taxon>
        <taxon>Breznakibacter</taxon>
    </lineage>
</organism>
<dbReference type="PRINTS" id="PR00175">
    <property type="entry name" value="NAALASMPORT"/>
</dbReference>
<dbReference type="PANTHER" id="PTHR30330:SF3">
    <property type="entry name" value="TRANSCRIPTIONAL REGULATOR, LRP FAMILY"/>
    <property type="match status" value="1"/>
</dbReference>
<dbReference type="AlphaFoldDB" id="A0A2W7QE47"/>
<protein>
    <submittedName>
        <fullName evidence="9">AGCS family alanine or glycine:cation symporter</fullName>
    </submittedName>
</protein>
<dbReference type="Proteomes" id="UP000249239">
    <property type="component" value="Unassembled WGS sequence"/>
</dbReference>
<keyword evidence="10" id="KW-1185">Reference proteome</keyword>
<evidence type="ECO:0000256" key="7">
    <source>
        <dbReference type="ARBA" id="ARBA00023136"/>
    </source>
</evidence>
<gene>
    <name evidence="9" type="ORF">LX69_00615</name>
</gene>
<comment type="caution">
    <text evidence="9">The sequence shown here is derived from an EMBL/GenBank/DDBJ whole genome shotgun (WGS) entry which is preliminary data.</text>
</comment>
<evidence type="ECO:0000256" key="1">
    <source>
        <dbReference type="ARBA" id="ARBA00004651"/>
    </source>
</evidence>
<evidence type="ECO:0000256" key="5">
    <source>
        <dbReference type="ARBA" id="ARBA00022692"/>
    </source>
</evidence>
<dbReference type="GO" id="GO:0005886">
    <property type="term" value="C:plasma membrane"/>
    <property type="evidence" value="ECO:0007669"/>
    <property type="project" value="UniProtKB-SubCell"/>
</dbReference>
<feature type="transmembrane region" description="Helical" evidence="8">
    <location>
        <begin position="522"/>
        <end position="543"/>
    </location>
</feature>
<dbReference type="RefSeq" id="WP_111444330.1">
    <property type="nucleotide sequence ID" value="NZ_QKZK01000003.1"/>
</dbReference>
<keyword evidence="8" id="KW-0769">Symport</keyword>
<evidence type="ECO:0000256" key="3">
    <source>
        <dbReference type="ARBA" id="ARBA00022448"/>
    </source>
</evidence>
<dbReference type="OrthoDB" id="9804874at2"/>
<accession>A0A2W7QE47</accession>
<comment type="similarity">
    <text evidence="2 8">Belongs to the alanine or glycine:cation symporter (AGCS) (TC 2.A.25) family.</text>
</comment>
<keyword evidence="3 8" id="KW-0813">Transport</keyword>
<evidence type="ECO:0000256" key="6">
    <source>
        <dbReference type="ARBA" id="ARBA00022989"/>
    </source>
</evidence>
<dbReference type="Pfam" id="PF01235">
    <property type="entry name" value="Na_Ala_symp"/>
    <property type="match status" value="1"/>
</dbReference>
<proteinExistence type="inferred from homology"/>
<keyword evidence="5 8" id="KW-0812">Transmembrane</keyword>